<keyword evidence="4" id="KW-0346">Stress response</keyword>
<dbReference type="PANTHER" id="PTHR11527">
    <property type="entry name" value="HEAT-SHOCK PROTEIN 20 FAMILY MEMBER"/>
    <property type="match status" value="1"/>
</dbReference>
<evidence type="ECO:0000256" key="2">
    <source>
        <dbReference type="RuleBase" id="RU003616"/>
    </source>
</evidence>
<protein>
    <submittedName>
        <fullName evidence="4">Heat shock protein Hsp20</fullName>
    </submittedName>
</protein>
<organism evidence="4 5">
    <name type="scientific">Aquicella lusitana</name>
    <dbReference type="NCBI Taxonomy" id="254246"/>
    <lineage>
        <taxon>Bacteria</taxon>
        <taxon>Pseudomonadati</taxon>
        <taxon>Pseudomonadota</taxon>
        <taxon>Gammaproteobacteria</taxon>
        <taxon>Legionellales</taxon>
        <taxon>Coxiellaceae</taxon>
        <taxon>Aquicella</taxon>
    </lineage>
</organism>
<dbReference type="RefSeq" id="WP_114835425.1">
    <property type="nucleotide sequence ID" value="NZ_LR699117.1"/>
</dbReference>
<gene>
    <name evidence="4" type="ORF">C8D86_1384</name>
</gene>
<dbReference type="Proteomes" id="UP000254720">
    <property type="component" value="Unassembled WGS sequence"/>
</dbReference>
<dbReference type="InterPro" id="IPR031107">
    <property type="entry name" value="Small_HSP"/>
</dbReference>
<dbReference type="Pfam" id="PF00011">
    <property type="entry name" value="HSP20"/>
    <property type="match status" value="1"/>
</dbReference>
<accession>A0A370G4Q6</accession>
<dbReference type="CDD" id="cd06464">
    <property type="entry name" value="ACD_sHsps-like"/>
    <property type="match status" value="1"/>
</dbReference>
<comment type="caution">
    <text evidence="4">The sequence shown here is derived from an EMBL/GenBank/DDBJ whole genome shotgun (WGS) entry which is preliminary data.</text>
</comment>
<dbReference type="SUPFAM" id="SSF49764">
    <property type="entry name" value="HSP20-like chaperones"/>
    <property type="match status" value="1"/>
</dbReference>
<dbReference type="EMBL" id="QQAX01000038">
    <property type="protein sequence ID" value="RDI37564.1"/>
    <property type="molecule type" value="Genomic_DNA"/>
</dbReference>
<feature type="domain" description="SHSP" evidence="3">
    <location>
        <begin position="58"/>
        <end position="168"/>
    </location>
</feature>
<evidence type="ECO:0000313" key="5">
    <source>
        <dbReference type="Proteomes" id="UP000254720"/>
    </source>
</evidence>
<comment type="similarity">
    <text evidence="1 2">Belongs to the small heat shock protein (HSP20) family.</text>
</comment>
<evidence type="ECO:0000259" key="3">
    <source>
        <dbReference type="PROSITE" id="PS01031"/>
    </source>
</evidence>
<dbReference type="InterPro" id="IPR008978">
    <property type="entry name" value="HSP20-like_chaperone"/>
</dbReference>
<sequence>MKSFSVIKNRLNETWENFSEGWNKLSDLSRNALTRFSHPLKNKNEQSNQINPLQQWSHGIGWSLLPVDLYEDNDSIHVRVEVPGLSLNDLDVRVAGDQLIIEGNKQLKREEMKDQFYLMECAYGHFSRVIPLPCKVKDREAKASYKHGVLNVILPKSNDAKKIKILVQ</sequence>
<dbReference type="PROSITE" id="PS01031">
    <property type="entry name" value="SHSP"/>
    <property type="match status" value="1"/>
</dbReference>
<proteinExistence type="inferred from homology"/>
<evidence type="ECO:0000256" key="1">
    <source>
        <dbReference type="PROSITE-ProRule" id="PRU00285"/>
    </source>
</evidence>
<dbReference type="OrthoDB" id="9792695at2"/>
<name>A0A370G4Q6_9COXI</name>
<evidence type="ECO:0000313" key="4">
    <source>
        <dbReference type="EMBL" id="RDI37564.1"/>
    </source>
</evidence>
<reference evidence="4 5" key="1">
    <citation type="submission" date="2018-07" db="EMBL/GenBank/DDBJ databases">
        <title>Genomic Encyclopedia of Type Strains, Phase IV (KMG-IV): sequencing the most valuable type-strain genomes for metagenomic binning, comparative biology and taxonomic classification.</title>
        <authorList>
            <person name="Goeker M."/>
        </authorList>
    </citation>
    <scope>NUCLEOTIDE SEQUENCE [LARGE SCALE GENOMIC DNA]</scope>
    <source>
        <strain evidence="4 5">DSM 16500</strain>
    </source>
</reference>
<keyword evidence="5" id="KW-1185">Reference proteome</keyword>
<dbReference type="AlphaFoldDB" id="A0A370G4Q6"/>
<dbReference type="Gene3D" id="2.60.40.790">
    <property type="match status" value="1"/>
</dbReference>
<dbReference type="InterPro" id="IPR002068">
    <property type="entry name" value="A-crystallin/Hsp20_dom"/>
</dbReference>